<dbReference type="InterPro" id="IPR036259">
    <property type="entry name" value="MFS_trans_sf"/>
</dbReference>
<protein>
    <submittedName>
        <fullName evidence="8">MFS transporter</fullName>
    </submittedName>
</protein>
<dbReference type="InterPro" id="IPR044770">
    <property type="entry name" value="MFS_spinster-like"/>
</dbReference>
<name>A0ABV1N5Z3_9GAMM</name>
<dbReference type="PANTHER" id="PTHR23505">
    <property type="entry name" value="SPINSTER"/>
    <property type="match status" value="1"/>
</dbReference>
<dbReference type="Pfam" id="PF07690">
    <property type="entry name" value="MFS_1"/>
    <property type="match status" value="1"/>
</dbReference>
<dbReference type="PANTHER" id="PTHR23505:SF79">
    <property type="entry name" value="PROTEIN SPINSTER"/>
    <property type="match status" value="1"/>
</dbReference>
<comment type="caution">
    <text evidence="8">The sequence shown here is derived from an EMBL/GenBank/DDBJ whole genome shotgun (WGS) entry which is preliminary data.</text>
</comment>
<keyword evidence="9" id="KW-1185">Reference proteome</keyword>
<feature type="transmembrane region" description="Helical" evidence="6">
    <location>
        <begin position="226"/>
        <end position="245"/>
    </location>
</feature>
<evidence type="ECO:0000256" key="4">
    <source>
        <dbReference type="ARBA" id="ARBA00022989"/>
    </source>
</evidence>
<feature type="transmembrane region" description="Helical" evidence="6">
    <location>
        <begin position="143"/>
        <end position="166"/>
    </location>
</feature>
<keyword evidence="4 6" id="KW-1133">Transmembrane helix</keyword>
<dbReference type="InterPro" id="IPR020846">
    <property type="entry name" value="MFS_dom"/>
</dbReference>
<evidence type="ECO:0000256" key="5">
    <source>
        <dbReference type="ARBA" id="ARBA00023136"/>
    </source>
</evidence>
<dbReference type="SUPFAM" id="SSF103473">
    <property type="entry name" value="MFS general substrate transporter"/>
    <property type="match status" value="1"/>
</dbReference>
<evidence type="ECO:0000256" key="2">
    <source>
        <dbReference type="ARBA" id="ARBA00022448"/>
    </source>
</evidence>
<feature type="transmembrane region" description="Helical" evidence="6">
    <location>
        <begin position="52"/>
        <end position="74"/>
    </location>
</feature>
<evidence type="ECO:0000256" key="1">
    <source>
        <dbReference type="ARBA" id="ARBA00004141"/>
    </source>
</evidence>
<evidence type="ECO:0000256" key="3">
    <source>
        <dbReference type="ARBA" id="ARBA00022692"/>
    </source>
</evidence>
<keyword evidence="5 6" id="KW-0472">Membrane</keyword>
<dbReference type="CDD" id="cd17328">
    <property type="entry name" value="MFS_spinster_like"/>
    <property type="match status" value="1"/>
</dbReference>
<accession>A0ABV1N5Z3</accession>
<evidence type="ECO:0000313" key="9">
    <source>
        <dbReference type="Proteomes" id="UP001472978"/>
    </source>
</evidence>
<feature type="transmembrane region" description="Helical" evidence="6">
    <location>
        <begin position="298"/>
        <end position="321"/>
    </location>
</feature>
<feature type="domain" description="Major facilitator superfamily (MFS) profile" evidence="7">
    <location>
        <begin position="18"/>
        <end position="430"/>
    </location>
</feature>
<gene>
    <name evidence="8" type="ORF">ABE957_10810</name>
</gene>
<proteinExistence type="predicted"/>
<feature type="transmembrane region" description="Helical" evidence="6">
    <location>
        <begin position="333"/>
        <end position="354"/>
    </location>
</feature>
<feature type="transmembrane region" description="Helical" evidence="6">
    <location>
        <begin position="111"/>
        <end position="136"/>
    </location>
</feature>
<dbReference type="EMBL" id="JBEGCI010000008">
    <property type="protein sequence ID" value="MEQ6889164.1"/>
    <property type="molecule type" value="Genomic_DNA"/>
</dbReference>
<feature type="transmembrane region" description="Helical" evidence="6">
    <location>
        <begin position="86"/>
        <end position="105"/>
    </location>
</feature>
<sequence>MTASDRAAPAPGWRAHLSLTLLALVYVFSFIDRNVIAIVIEPIKQEFGASDTVMGLLTGIAFALLYAMLGVPLGRMADRGANRRNMVAVCCGLWSLATMACGMAQQFWQLLLARMTVAIGEAGGMAPSVSMVADLYPRERRSLAMSLFMMGPHLGLLVAMVLGGWLAQTYGWRVTFLAFGAPGLLLAVLLRLTWEPERGAQDAPGATAGPDASLWQQLGTLMAIRGFALLCLACGMAGMAGYGYGIWAPTFLLRSHDLSMAEAGLLFGIASGLSAAAGALFSGWYCDRLCRQDTRWQLGMPLLGVLISIPMGIAFVLWPATGAWQFGELRVPHAMLFAAGFGFFNSWWPSLAYAATSHMLNAHQRAMGAALLNLGITLLGAGFGPLLSGVLSDAFTASMGPDGLRYALASILCLLLLTALLLAIAIPHYQQRTREMGDASAAQQAASGT</sequence>
<evidence type="ECO:0000313" key="8">
    <source>
        <dbReference type="EMBL" id="MEQ6889164.1"/>
    </source>
</evidence>
<feature type="transmembrane region" description="Helical" evidence="6">
    <location>
        <begin position="366"/>
        <end position="386"/>
    </location>
</feature>
<dbReference type="RefSeq" id="WP_349758700.1">
    <property type="nucleotide sequence ID" value="NZ_JBEGCI010000008.1"/>
</dbReference>
<organism evidence="8 9">
    <name type="scientific">Halomonas pelophila</name>
    <dbReference type="NCBI Taxonomy" id="3151122"/>
    <lineage>
        <taxon>Bacteria</taxon>
        <taxon>Pseudomonadati</taxon>
        <taxon>Pseudomonadota</taxon>
        <taxon>Gammaproteobacteria</taxon>
        <taxon>Oceanospirillales</taxon>
        <taxon>Halomonadaceae</taxon>
        <taxon>Halomonas</taxon>
    </lineage>
</organism>
<keyword evidence="2" id="KW-0813">Transport</keyword>
<evidence type="ECO:0000259" key="7">
    <source>
        <dbReference type="PROSITE" id="PS50850"/>
    </source>
</evidence>
<comment type="subcellular location">
    <subcellularLocation>
        <location evidence="1">Membrane</location>
        <topology evidence="1">Multi-pass membrane protein</topology>
    </subcellularLocation>
</comment>
<reference evidence="8 9" key="1">
    <citation type="submission" date="2024-05" db="EMBL/GenBank/DDBJ databases">
        <title>Halomonas sp. CS7 16S ribosomal RNA gene Genome sequencing and assembly.</title>
        <authorList>
            <person name="Yook S."/>
        </authorList>
    </citation>
    <scope>NUCLEOTIDE SEQUENCE [LARGE SCALE GENOMIC DNA]</scope>
    <source>
        <strain evidence="8 9">CS7</strain>
    </source>
</reference>
<feature type="transmembrane region" description="Helical" evidence="6">
    <location>
        <begin position="265"/>
        <end position="286"/>
    </location>
</feature>
<keyword evidence="3 6" id="KW-0812">Transmembrane</keyword>
<feature type="transmembrane region" description="Helical" evidence="6">
    <location>
        <begin position="172"/>
        <end position="192"/>
    </location>
</feature>
<dbReference type="Proteomes" id="UP001472978">
    <property type="component" value="Unassembled WGS sequence"/>
</dbReference>
<dbReference type="Gene3D" id="1.20.1250.20">
    <property type="entry name" value="MFS general substrate transporter like domains"/>
    <property type="match status" value="1"/>
</dbReference>
<evidence type="ECO:0000256" key="6">
    <source>
        <dbReference type="SAM" id="Phobius"/>
    </source>
</evidence>
<dbReference type="PROSITE" id="PS50850">
    <property type="entry name" value="MFS"/>
    <property type="match status" value="1"/>
</dbReference>
<feature type="transmembrane region" description="Helical" evidence="6">
    <location>
        <begin position="21"/>
        <end position="40"/>
    </location>
</feature>
<dbReference type="InterPro" id="IPR011701">
    <property type="entry name" value="MFS"/>
</dbReference>
<feature type="transmembrane region" description="Helical" evidence="6">
    <location>
        <begin position="406"/>
        <end position="426"/>
    </location>
</feature>